<evidence type="ECO:0000256" key="8">
    <source>
        <dbReference type="ARBA" id="ARBA00023211"/>
    </source>
</evidence>
<evidence type="ECO:0000256" key="7">
    <source>
        <dbReference type="ARBA" id="ARBA00023002"/>
    </source>
</evidence>
<dbReference type="Gene3D" id="3.55.40.20">
    <property type="entry name" value="Iron/manganese superoxide dismutase, C-terminal domain"/>
    <property type="match status" value="1"/>
</dbReference>
<evidence type="ECO:0000259" key="11">
    <source>
        <dbReference type="Pfam" id="PF00081"/>
    </source>
</evidence>
<accession>A0A9J6H367</accession>
<dbReference type="AlphaFoldDB" id="A0A9J6H367"/>
<dbReference type="PROSITE" id="PS00088">
    <property type="entry name" value="SOD_MN"/>
    <property type="match status" value="1"/>
</dbReference>
<feature type="domain" description="Manganese/iron superoxide dismutase N-terminal" evidence="11">
    <location>
        <begin position="75"/>
        <end position="103"/>
    </location>
</feature>
<dbReference type="EMBL" id="JABSTR010000011">
    <property type="protein sequence ID" value="KAH9382210.1"/>
    <property type="molecule type" value="Genomic_DNA"/>
</dbReference>
<dbReference type="PRINTS" id="PR01703">
    <property type="entry name" value="MNSODISMTASE"/>
</dbReference>
<protein>
    <recommendedName>
        <fullName evidence="5">superoxide dismutase</fullName>
        <ecNumber evidence="5">1.15.1.1</ecNumber>
    </recommendedName>
</protein>
<comment type="caution">
    <text evidence="13">The sequence shown here is derived from an EMBL/GenBank/DDBJ whole genome shotgun (WGS) entry which is preliminary data.</text>
</comment>
<reference evidence="13 14" key="1">
    <citation type="journal article" date="2020" name="Cell">
        <title>Large-Scale Comparative Analyses of Tick Genomes Elucidate Their Genetic Diversity and Vector Capacities.</title>
        <authorList>
            <consortium name="Tick Genome and Microbiome Consortium (TIGMIC)"/>
            <person name="Jia N."/>
            <person name="Wang J."/>
            <person name="Shi W."/>
            <person name="Du L."/>
            <person name="Sun Y."/>
            <person name="Zhan W."/>
            <person name="Jiang J.F."/>
            <person name="Wang Q."/>
            <person name="Zhang B."/>
            <person name="Ji P."/>
            <person name="Bell-Sakyi L."/>
            <person name="Cui X.M."/>
            <person name="Yuan T.T."/>
            <person name="Jiang B.G."/>
            <person name="Yang W.F."/>
            <person name="Lam T.T."/>
            <person name="Chang Q.C."/>
            <person name="Ding S.J."/>
            <person name="Wang X.J."/>
            <person name="Zhu J.G."/>
            <person name="Ruan X.D."/>
            <person name="Zhao L."/>
            <person name="Wei J.T."/>
            <person name="Ye R.Z."/>
            <person name="Que T.C."/>
            <person name="Du C.H."/>
            <person name="Zhou Y.H."/>
            <person name="Cheng J.X."/>
            <person name="Dai P.F."/>
            <person name="Guo W.B."/>
            <person name="Han X.H."/>
            <person name="Huang E.J."/>
            <person name="Li L.F."/>
            <person name="Wei W."/>
            <person name="Gao Y.C."/>
            <person name="Liu J.Z."/>
            <person name="Shao H.Z."/>
            <person name="Wang X."/>
            <person name="Wang C.C."/>
            <person name="Yang T.C."/>
            <person name="Huo Q.B."/>
            <person name="Li W."/>
            <person name="Chen H.Y."/>
            <person name="Chen S.E."/>
            <person name="Zhou L.G."/>
            <person name="Ni X.B."/>
            <person name="Tian J.H."/>
            <person name="Sheng Y."/>
            <person name="Liu T."/>
            <person name="Pan Y.S."/>
            <person name="Xia L.Y."/>
            <person name="Li J."/>
            <person name="Zhao F."/>
            <person name="Cao W.C."/>
        </authorList>
    </citation>
    <scope>NUCLEOTIDE SEQUENCE [LARGE SCALE GENOMIC DNA]</scope>
    <source>
        <strain evidence="13">HaeL-2018</strain>
    </source>
</reference>
<organism evidence="13 14">
    <name type="scientific">Haemaphysalis longicornis</name>
    <name type="common">Bush tick</name>
    <dbReference type="NCBI Taxonomy" id="44386"/>
    <lineage>
        <taxon>Eukaryota</taxon>
        <taxon>Metazoa</taxon>
        <taxon>Ecdysozoa</taxon>
        <taxon>Arthropoda</taxon>
        <taxon>Chelicerata</taxon>
        <taxon>Arachnida</taxon>
        <taxon>Acari</taxon>
        <taxon>Parasitiformes</taxon>
        <taxon>Ixodida</taxon>
        <taxon>Ixodoidea</taxon>
        <taxon>Ixodidae</taxon>
        <taxon>Haemaphysalinae</taxon>
        <taxon>Haemaphysalis</taxon>
    </lineage>
</organism>
<feature type="region of interest" description="Disordered" evidence="10">
    <location>
        <begin position="97"/>
        <end position="138"/>
    </location>
</feature>
<evidence type="ECO:0000256" key="5">
    <source>
        <dbReference type="ARBA" id="ARBA00012682"/>
    </source>
</evidence>
<dbReference type="OrthoDB" id="239262at2759"/>
<dbReference type="InterPro" id="IPR036324">
    <property type="entry name" value="Mn/Fe_SOD_N_sf"/>
</dbReference>
<evidence type="ECO:0000256" key="3">
    <source>
        <dbReference type="ARBA" id="ARBA00008714"/>
    </source>
</evidence>
<feature type="domain" description="Manganese/iron superoxide dismutase C-terminal" evidence="12">
    <location>
        <begin position="160"/>
        <end position="263"/>
    </location>
</feature>
<evidence type="ECO:0000259" key="12">
    <source>
        <dbReference type="Pfam" id="PF02777"/>
    </source>
</evidence>
<name>A0A9J6H367_HAELO</name>
<dbReference type="InterPro" id="IPR019831">
    <property type="entry name" value="Mn/Fe_SOD_N"/>
</dbReference>
<dbReference type="InterPro" id="IPR036314">
    <property type="entry name" value="SOD_C_sf"/>
</dbReference>
<dbReference type="SUPFAM" id="SSF46609">
    <property type="entry name" value="Fe,Mn superoxide dismutase (SOD), N-terminal domain"/>
    <property type="match status" value="1"/>
</dbReference>
<dbReference type="OMA" id="DHHGNVG"/>
<dbReference type="GO" id="GO:0030145">
    <property type="term" value="F:manganese ion binding"/>
    <property type="evidence" value="ECO:0007669"/>
    <property type="project" value="TreeGrafter"/>
</dbReference>
<dbReference type="PANTHER" id="PTHR11404:SF6">
    <property type="entry name" value="SUPEROXIDE DISMUTASE [MN], MITOCHONDRIAL"/>
    <property type="match status" value="1"/>
</dbReference>
<dbReference type="InterPro" id="IPR019833">
    <property type="entry name" value="Mn/Fe_SOD_BS"/>
</dbReference>
<evidence type="ECO:0000313" key="14">
    <source>
        <dbReference type="Proteomes" id="UP000821853"/>
    </source>
</evidence>
<keyword evidence="8" id="KW-0464">Manganese</keyword>
<evidence type="ECO:0000256" key="2">
    <source>
        <dbReference type="ARBA" id="ARBA00002170"/>
    </source>
</evidence>
<dbReference type="InterPro" id="IPR050265">
    <property type="entry name" value="Fe/Mn_Superoxide_Dismutase"/>
</dbReference>
<evidence type="ECO:0000256" key="10">
    <source>
        <dbReference type="SAM" id="MobiDB-lite"/>
    </source>
</evidence>
<dbReference type="PANTHER" id="PTHR11404">
    <property type="entry name" value="SUPEROXIDE DISMUTASE 2"/>
    <property type="match status" value="1"/>
</dbReference>
<dbReference type="EC" id="1.15.1.1" evidence="5"/>
<dbReference type="VEuPathDB" id="VectorBase:HLOH_062032"/>
<keyword evidence="6" id="KW-0479">Metal-binding</keyword>
<evidence type="ECO:0000256" key="4">
    <source>
        <dbReference type="ARBA" id="ARBA00011881"/>
    </source>
</evidence>
<comment type="similarity">
    <text evidence="3">Belongs to the iron/manganese superoxide dismutase family.</text>
</comment>
<comment type="catalytic activity">
    <reaction evidence="9">
        <text>2 superoxide + 2 H(+) = H2O2 + O2</text>
        <dbReference type="Rhea" id="RHEA:20696"/>
        <dbReference type="ChEBI" id="CHEBI:15378"/>
        <dbReference type="ChEBI" id="CHEBI:15379"/>
        <dbReference type="ChEBI" id="CHEBI:16240"/>
        <dbReference type="ChEBI" id="CHEBI:18421"/>
        <dbReference type="EC" id="1.15.1.1"/>
    </reaction>
</comment>
<keyword evidence="7" id="KW-0560">Oxidoreductase</keyword>
<dbReference type="InterPro" id="IPR001189">
    <property type="entry name" value="Mn/Fe_SOD"/>
</dbReference>
<comment type="subunit">
    <text evidence="4">Homotetramer.</text>
</comment>
<gene>
    <name evidence="13" type="ORF">HPB48_010425</name>
</gene>
<evidence type="ECO:0000256" key="1">
    <source>
        <dbReference type="ARBA" id="ARBA00001936"/>
    </source>
</evidence>
<dbReference type="InterPro" id="IPR019832">
    <property type="entry name" value="Mn/Fe_SOD_C"/>
</dbReference>
<feature type="compositionally biased region" description="Basic and acidic residues" evidence="10">
    <location>
        <begin position="105"/>
        <end position="121"/>
    </location>
</feature>
<keyword evidence="14" id="KW-1185">Reference proteome</keyword>
<dbReference type="Proteomes" id="UP000821853">
    <property type="component" value="Chromosome 9"/>
</dbReference>
<sequence>MHELHATRSLHQNPSRTQLSIFCCKTHTTPAGGSGLYQAVSLEHRSDLAANRKLEQSRIAEAQALATLGRSVRSKHTLPDLPYDYNALEPIISADLMHVHHDKPPRRLREQPQRRRGEDGRGTGQKASSRRRLPSSSTVVGHLNHSIYWTNLSPNGGGEPTGDLLDAIKKDFGSFEALKALMSARAVGVQGSGWAWLGYNPKTQRLQVTTTGNQDSLMDVEGLVPLFTIDVWEHAYYLQYRNVRPDYVKAIWDIANWKNVAERLQKARSQ</sequence>
<comment type="cofactor">
    <cofactor evidence="1">
        <name>Mn(2+)</name>
        <dbReference type="ChEBI" id="CHEBI:29035"/>
    </cofactor>
</comment>
<evidence type="ECO:0000313" key="13">
    <source>
        <dbReference type="EMBL" id="KAH9382210.1"/>
    </source>
</evidence>
<dbReference type="Pfam" id="PF02777">
    <property type="entry name" value="Sod_Fe_C"/>
    <property type="match status" value="1"/>
</dbReference>
<dbReference type="SUPFAM" id="SSF54719">
    <property type="entry name" value="Fe,Mn superoxide dismutase (SOD), C-terminal domain"/>
    <property type="match status" value="1"/>
</dbReference>
<comment type="function">
    <text evidence="2">Destroys superoxide anion radicals which are normally produced within the cells and which are toxic to biological systems.</text>
</comment>
<proteinExistence type="inferred from homology"/>
<dbReference type="GO" id="GO:0004784">
    <property type="term" value="F:superoxide dismutase activity"/>
    <property type="evidence" value="ECO:0007669"/>
    <property type="project" value="UniProtKB-EC"/>
</dbReference>
<dbReference type="Pfam" id="PF00081">
    <property type="entry name" value="Sod_Fe_N"/>
    <property type="match status" value="1"/>
</dbReference>
<evidence type="ECO:0000256" key="9">
    <source>
        <dbReference type="ARBA" id="ARBA00049204"/>
    </source>
</evidence>
<dbReference type="GO" id="GO:0005739">
    <property type="term" value="C:mitochondrion"/>
    <property type="evidence" value="ECO:0007669"/>
    <property type="project" value="TreeGrafter"/>
</dbReference>
<evidence type="ECO:0000256" key="6">
    <source>
        <dbReference type="ARBA" id="ARBA00022723"/>
    </source>
</evidence>
<dbReference type="FunFam" id="3.55.40.20:FF:000003">
    <property type="entry name" value="Superoxide dismutase [Mn], mitochondrial"/>
    <property type="match status" value="1"/>
</dbReference>